<evidence type="ECO:0000256" key="3">
    <source>
        <dbReference type="HAMAP-Rule" id="MF_00088"/>
    </source>
</evidence>
<name>A0A0R2LAY9_9LACO</name>
<keyword evidence="3" id="KW-0961">Cell wall biogenesis/degradation</keyword>
<comment type="caution">
    <text evidence="5">The sequence shown here is derived from an EMBL/GenBank/DDBJ whole genome shotgun (WGS) entry which is preliminary data.</text>
</comment>
<dbReference type="EMBL" id="JQCB01000002">
    <property type="protein sequence ID" value="KRN96933.1"/>
    <property type="molecule type" value="Genomic_DNA"/>
</dbReference>
<comment type="subcellular location">
    <subcellularLocation>
        <location evidence="3">Cytoplasm</location>
    </subcellularLocation>
</comment>
<reference evidence="4 7" key="2">
    <citation type="submission" date="2019-07" db="EMBL/GenBank/DDBJ databases">
        <title>Whole genome shotgun sequence of Lactobacillus siliginis NBRC 101315.</title>
        <authorList>
            <person name="Hosoyama A."/>
            <person name="Uohara A."/>
            <person name="Ohji S."/>
            <person name="Ichikawa N."/>
        </authorList>
    </citation>
    <scope>NUCLEOTIDE SEQUENCE [LARGE SCALE GENOMIC DNA]</scope>
    <source>
        <strain evidence="4 7">NBRC 101315</strain>
    </source>
</reference>
<sequence>MDTHQDNRLTTEDVQALILMLVKPLVSHPEAVQVVNQPSDRFMEYSLTVAPDDIGEVIGRHGQVAQALRTLVYGVRTVDAQRVRLVIVDENK</sequence>
<evidence type="ECO:0000313" key="5">
    <source>
        <dbReference type="EMBL" id="KRN96933.1"/>
    </source>
</evidence>
<keyword evidence="2 3" id="KW-0694">RNA-binding</keyword>
<dbReference type="GO" id="GO:0071555">
    <property type="term" value="P:cell wall organization"/>
    <property type="evidence" value="ECO:0007669"/>
    <property type="project" value="UniProtKB-KW"/>
</dbReference>
<comment type="subunit">
    <text evidence="3">Forms a complex with KhpB.</text>
</comment>
<dbReference type="PATRIC" id="fig|348151.3.peg.832"/>
<reference evidence="5 6" key="1">
    <citation type="journal article" date="2015" name="Genome Announc.">
        <title>Expanding the biotechnology potential of lactobacilli through comparative genomics of 213 strains and associated genera.</title>
        <authorList>
            <person name="Sun Z."/>
            <person name="Harris H.M."/>
            <person name="McCann A."/>
            <person name="Guo C."/>
            <person name="Argimon S."/>
            <person name="Zhang W."/>
            <person name="Yang X."/>
            <person name="Jeffery I.B."/>
            <person name="Cooney J.C."/>
            <person name="Kagawa T.F."/>
            <person name="Liu W."/>
            <person name="Song Y."/>
            <person name="Salvetti E."/>
            <person name="Wrobel A."/>
            <person name="Rasinkangas P."/>
            <person name="Parkhill J."/>
            <person name="Rea M.C."/>
            <person name="O'Sullivan O."/>
            <person name="Ritari J."/>
            <person name="Douillard F.P."/>
            <person name="Paul Ross R."/>
            <person name="Yang R."/>
            <person name="Briner A.E."/>
            <person name="Felis G.E."/>
            <person name="de Vos W.M."/>
            <person name="Barrangou R."/>
            <person name="Klaenhammer T.R."/>
            <person name="Caufield P.W."/>
            <person name="Cui Y."/>
            <person name="Zhang H."/>
            <person name="O'Toole P.W."/>
        </authorList>
    </citation>
    <scope>NUCLEOTIDE SEQUENCE [LARGE SCALE GENOMIC DNA]</scope>
    <source>
        <strain evidence="5 6">DSM 22696</strain>
    </source>
</reference>
<dbReference type="STRING" id="348151.IV55_GL000807"/>
<dbReference type="GO" id="GO:0005737">
    <property type="term" value="C:cytoplasm"/>
    <property type="evidence" value="ECO:0007669"/>
    <property type="project" value="UniProtKB-SubCell"/>
</dbReference>
<dbReference type="RefSeq" id="WP_057808819.1">
    <property type="nucleotide sequence ID" value="NZ_BJUD01000001.1"/>
</dbReference>
<dbReference type="EMBL" id="BJUD01000001">
    <property type="protein sequence ID" value="GEK27692.1"/>
    <property type="molecule type" value="Genomic_DNA"/>
</dbReference>
<dbReference type="Proteomes" id="UP000321429">
    <property type="component" value="Unassembled WGS sequence"/>
</dbReference>
<evidence type="ECO:0000256" key="1">
    <source>
        <dbReference type="ARBA" id="ARBA00022490"/>
    </source>
</evidence>
<dbReference type="Proteomes" id="UP000051139">
    <property type="component" value="Unassembled WGS sequence"/>
</dbReference>
<keyword evidence="3" id="KW-0133">Cell shape</keyword>
<dbReference type="GO" id="GO:0008360">
    <property type="term" value="P:regulation of cell shape"/>
    <property type="evidence" value="ECO:0007669"/>
    <property type="project" value="UniProtKB-KW"/>
</dbReference>
<dbReference type="InterPro" id="IPR009019">
    <property type="entry name" value="KH_sf_prok-type"/>
</dbReference>
<keyword evidence="6" id="KW-1185">Reference proteome</keyword>
<keyword evidence="3" id="KW-0143">Chaperone</keyword>
<comment type="similarity">
    <text evidence="3">Belongs to the KhpA RNA-binding protein family.</text>
</comment>
<dbReference type="Pfam" id="PF13083">
    <property type="entry name" value="KH_KhpA-B"/>
    <property type="match status" value="1"/>
</dbReference>
<evidence type="ECO:0000313" key="4">
    <source>
        <dbReference type="EMBL" id="GEK27692.1"/>
    </source>
</evidence>
<proteinExistence type="inferred from homology"/>
<dbReference type="InterPro" id="IPR020627">
    <property type="entry name" value="KhpA"/>
</dbReference>
<dbReference type="OrthoDB" id="9812389at2"/>
<evidence type="ECO:0000313" key="6">
    <source>
        <dbReference type="Proteomes" id="UP000051139"/>
    </source>
</evidence>
<dbReference type="PANTHER" id="PTHR34654:SF1">
    <property type="entry name" value="RNA-BINDING PROTEIN KHPA"/>
    <property type="match status" value="1"/>
</dbReference>
<accession>A0A0R2LAY9</accession>
<dbReference type="AlphaFoldDB" id="A0A0R2LAY9"/>
<evidence type="ECO:0000313" key="7">
    <source>
        <dbReference type="Proteomes" id="UP000321429"/>
    </source>
</evidence>
<gene>
    <name evidence="3" type="primary">khpA</name>
    <name evidence="5" type="ORF">IV55_GL000807</name>
    <name evidence="4" type="ORF">LSI01_00030</name>
</gene>
<dbReference type="HAMAP" id="MF_00088">
    <property type="entry name" value="KhpA"/>
    <property type="match status" value="1"/>
</dbReference>
<organism evidence="5 6">
    <name type="scientific">Furfurilactobacillus siliginis</name>
    <dbReference type="NCBI Taxonomy" id="348151"/>
    <lineage>
        <taxon>Bacteria</taxon>
        <taxon>Bacillati</taxon>
        <taxon>Bacillota</taxon>
        <taxon>Bacilli</taxon>
        <taxon>Lactobacillales</taxon>
        <taxon>Lactobacillaceae</taxon>
        <taxon>Furfurilactobacillus</taxon>
    </lineage>
</organism>
<protein>
    <recommendedName>
        <fullName evidence="3">RNA-binding protein KhpA</fullName>
    </recommendedName>
    <alternativeName>
        <fullName evidence="3">KH-domain protein A</fullName>
    </alternativeName>
</protein>
<dbReference type="SUPFAM" id="SSF54814">
    <property type="entry name" value="Prokaryotic type KH domain (KH-domain type II)"/>
    <property type="match status" value="1"/>
</dbReference>
<evidence type="ECO:0000256" key="2">
    <source>
        <dbReference type="ARBA" id="ARBA00022884"/>
    </source>
</evidence>
<dbReference type="GO" id="GO:0009252">
    <property type="term" value="P:peptidoglycan biosynthetic process"/>
    <property type="evidence" value="ECO:0007669"/>
    <property type="project" value="UniProtKB-UniRule"/>
</dbReference>
<keyword evidence="1 3" id="KW-0963">Cytoplasm</keyword>
<dbReference type="PANTHER" id="PTHR34654">
    <property type="entry name" value="UPF0109 PROTEIN SCO5592"/>
    <property type="match status" value="1"/>
</dbReference>
<dbReference type="CDD" id="cd22533">
    <property type="entry name" value="KH-II_YlqC-like"/>
    <property type="match status" value="1"/>
</dbReference>
<comment type="function">
    <text evidence="3">A probable RNA chaperone. Forms a complex with KhpB which binds to cellular RNA and controls its expression. Plays a role in peptidoglycan (PG) homeostasis and cell length regulation.</text>
</comment>
<dbReference type="GO" id="GO:0003723">
    <property type="term" value="F:RNA binding"/>
    <property type="evidence" value="ECO:0007669"/>
    <property type="project" value="UniProtKB-UniRule"/>
</dbReference>